<keyword evidence="2" id="KW-1185">Reference proteome</keyword>
<gene>
    <name evidence="1" type="ORF">CDAR_294271</name>
</gene>
<organism evidence="1 2">
    <name type="scientific">Caerostris darwini</name>
    <dbReference type="NCBI Taxonomy" id="1538125"/>
    <lineage>
        <taxon>Eukaryota</taxon>
        <taxon>Metazoa</taxon>
        <taxon>Ecdysozoa</taxon>
        <taxon>Arthropoda</taxon>
        <taxon>Chelicerata</taxon>
        <taxon>Arachnida</taxon>
        <taxon>Araneae</taxon>
        <taxon>Araneomorphae</taxon>
        <taxon>Entelegynae</taxon>
        <taxon>Araneoidea</taxon>
        <taxon>Araneidae</taxon>
        <taxon>Caerostris</taxon>
    </lineage>
</organism>
<dbReference type="Proteomes" id="UP001054837">
    <property type="component" value="Unassembled WGS sequence"/>
</dbReference>
<protein>
    <submittedName>
        <fullName evidence="1">Uncharacterized protein</fullName>
    </submittedName>
</protein>
<proteinExistence type="predicted"/>
<dbReference type="EMBL" id="BPLQ01005409">
    <property type="protein sequence ID" value="GIY14804.1"/>
    <property type="molecule type" value="Genomic_DNA"/>
</dbReference>
<evidence type="ECO:0000313" key="2">
    <source>
        <dbReference type="Proteomes" id="UP001054837"/>
    </source>
</evidence>
<sequence>MGCQHTKLNAGEKMPENCAMDCDEPNQVISNHRMEDLEPVVVSPRQKEIILDIWKLLVENISNVGVITFMNAWTDIP</sequence>
<reference evidence="1 2" key="1">
    <citation type="submission" date="2021-06" db="EMBL/GenBank/DDBJ databases">
        <title>Caerostris darwini draft genome.</title>
        <authorList>
            <person name="Kono N."/>
            <person name="Arakawa K."/>
        </authorList>
    </citation>
    <scope>NUCLEOTIDE SEQUENCE [LARGE SCALE GENOMIC DNA]</scope>
</reference>
<comment type="caution">
    <text evidence="1">The sequence shown here is derived from an EMBL/GenBank/DDBJ whole genome shotgun (WGS) entry which is preliminary data.</text>
</comment>
<name>A0AAV4R168_9ARAC</name>
<accession>A0AAV4R168</accession>
<dbReference type="AlphaFoldDB" id="A0AAV4R168"/>
<evidence type="ECO:0000313" key="1">
    <source>
        <dbReference type="EMBL" id="GIY14804.1"/>
    </source>
</evidence>